<dbReference type="NCBIfam" id="TIGR00706">
    <property type="entry name" value="SppA_dom"/>
    <property type="match status" value="1"/>
</dbReference>
<dbReference type="Gene3D" id="6.20.330.10">
    <property type="match status" value="1"/>
</dbReference>
<dbReference type="PANTHER" id="PTHR33209:SF1">
    <property type="entry name" value="PEPTIDASE S49 DOMAIN-CONTAINING PROTEIN"/>
    <property type="match status" value="1"/>
</dbReference>
<keyword evidence="5" id="KW-0720">Serine protease</keyword>
<dbReference type="InterPro" id="IPR004635">
    <property type="entry name" value="Pept_S49_SppA"/>
</dbReference>
<dbReference type="InterPro" id="IPR002142">
    <property type="entry name" value="Peptidase_S49"/>
</dbReference>
<dbReference type="EMBL" id="JAZDRP010000008">
    <property type="protein sequence ID" value="MEE2527015.1"/>
    <property type="molecule type" value="Genomic_DNA"/>
</dbReference>
<keyword evidence="10" id="KW-1185">Reference proteome</keyword>
<keyword evidence="7" id="KW-0812">Transmembrane</keyword>
<dbReference type="InterPro" id="IPR047272">
    <property type="entry name" value="S49_SppA_C"/>
</dbReference>
<dbReference type="PANTHER" id="PTHR33209">
    <property type="entry name" value="PROTEASE 4"/>
    <property type="match status" value="1"/>
</dbReference>
<comment type="subcellular location">
    <subcellularLocation>
        <location evidence="1">Membrane</location>
    </subcellularLocation>
</comment>
<feature type="domain" description="Peptidase S49" evidence="8">
    <location>
        <begin position="373"/>
        <end position="522"/>
    </location>
</feature>
<evidence type="ECO:0000256" key="3">
    <source>
        <dbReference type="ARBA" id="ARBA00022670"/>
    </source>
</evidence>
<dbReference type="InterPro" id="IPR004634">
    <property type="entry name" value="Pept_S49_pIV"/>
</dbReference>
<dbReference type="Proteomes" id="UP001354971">
    <property type="component" value="Unassembled WGS sequence"/>
</dbReference>
<evidence type="ECO:0000259" key="8">
    <source>
        <dbReference type="Pfam" id="PF01343"/>
    </source>
</evidence>
<proteinExistence type="inferred from homology"/>
<evidence type="ECO:0000256" key="4">
    <source>
        <dbReference type="ARBA" id="ARBA00022801"/>
    </source>
</evidence>
<dbReference type="InterPro" id="IPR001907">
    <property type="entry name" value="ClpP"/>
</dbReference>
<evidence type="ECO:0000313" key="10">
    <source>
        <dbReference type="Proteomes" id="UP001354971"/>
    </source>
</evidence>
<evidence type="ECO:0000256" key="2">
    <source>
        <dbReference type="ARBA" id="ARBA00008683"/>
    </source>
</evidence>
<feature type="domain" description="Peptidase S49" evidence="8">
    <location>
        <begin position="122"/>
        <end position="271"/>
    </location>
</feature>
<feature type="transmembrane region" description="Helical" evidence="7">
    <location>
        <begin position="12"/>
        <end position="34"/>
    </location>
</feature>
<organism evidence="9 10">
    <name type="scientific">Hyphobacterium lacteum</name>
    <dbReference type="NCBI Taxonomy" id="3116575"/>
    <lineage>
        <taxon>Bacteria</taxon>
        <taxon>Pseudomonadati</taxon>
        <taxon>Pseudomonadota</taxon>
        <taxon>Alphaproteobacteria</taxon>
        <taxon>Maricaulales</taxon>
        <taxon>Maricaulaceae</taxon>
        <taxon>Hyphobacterium</taxon>
    </lineage>
</organism>
<accession>A0ABU7LSW6</accession>
<evidence type="ECO:0000256" key="1">
    <source>
        <dbReference type="ARBA" id="ARBA00004370"/>
    </source>
</evidence>
<keyword evidence="6 7" id="KW-0472">Membrane</keyword>
<comment type="caution">
    <text evidence="9">The sequence shown here is derived from an EMBL/GenBank/DDBJ whole genome shotgun (WGS) entry which is preliminary data.</text>
</comment>
<keyword evidence="7" id="KW-1133">Transmembrane helix</keyword>
<comment type="similarity">
    <text evidence="2">Belongs to the peptidase S49 family.</text>
</comment>
<dbReference type="CDD" id="cd07018">
    <property type="entry name" value="S49_SppA_67K_type"/>
    <property type="match status" value="1"/>
</dbReference>
<evidence type="ECO:0000256" key="7">
    <source>
        <dbReference type="SAM" id="Phobius"/>
    </source>
</evidence>
<gene>
    <name evidence="9" type="primary">sppA</name>
    <name evidence="9" type="ORF">V0U79_11600</name>
</gene>
<reference evidence="9 10" key="1">
    <citation type="submission" date="2024-01" db="EMBL/GenBank/DDBJ databases">
        <title>Hyphobacterium bacterium isolated from marine sediment.</title>
        <authorList>
            <person name="Zhao S."/>
        </authorList>
    </citation>
    <scope>NUCLEOTIDE SEQUENCE [LARGE SCALE GENOMIC DNA]</scope>
    <source>
        <strain evidence="10">HN65</strain>
    </source>
</reference>
<dbReference type="Pfam" id="PF01343">
    <property type="entry name" value="Peptidase_S49"/>
    <property type="match status" value="2"/>
</dbReference>
<dbReference type="InterPro" id="IPR047217">
    <property type="entry name" value="S49_SppA_67K_type_N"/>
</dbReference>
<protein>
    <submittedName>
        <fullName evidence="9">Signal peptide peptidase SppA</fullName>
    </submittedName>
</protein>
<evidence type="ECO:0000256" key="5">
    <source>
        <dbReference type="ARBA" id="ARBA00022825"/>
    </source>
</evidence>
<sequence>MKQFFVTLFGSIIGVIIGSFLTLILVIMGIGAMFSAMSADAEQSAGLPQGRLVLEVDLREPRLDQPSRSPFAFAEPASIVDLVRLLDRAENDPRVAGLFIRANEFGMAPAQAEEINRAIASFRESGRPVIVHSQGFNSTSVTTYLAVASADEIWLQDTASFATAGLAGEVGFFGDALERFEIDADFIQFLEYKNAPNTYTENGFTPEHLEATLSYFNSIYDTAIANAAAGRTIDADNMRTLIEASPYSAEDALESGLVDQLGHVAAARQAAIGRAGGGATIADIEDYRFSGVLDQNGPRIALIEGQGSIVTGDALASPFGGDPMIGGDAMAEAISHAAATPGVEAIIVRVDSPGGSSIASDQVWDAIRRAQGNGLPVVVSMGSAAASGGYYIAAPADHIVANASTITGSIGVFGGKINLGGAFGLLGVNFEQVSVGGEFAGAYSANENWTPEQREAIEAGLSEIYDDFTQRVAEGRDLSAERVSEIARGRVWTGQQALELGLVDEVGGFMDAVAAARRLAGIEENRTVHLQRFPRERTPFEAFQELFGVSAEGAQSLAQLNALMNTPEFQALMEARQANSSGQELRSPAVQPR</sequence>
<evidence type="ECO:0000256" key="6">
    <source>
        <dbReference type="ARBA" id="ARBA00023136"/>
    </source>
</evidence>
<dbReference type="SUPFAM" id="SSF52096">
    <property type="entry name" value="ClpP/crotonase"/>
    <property type="match status" value="2"/>
</dbReference>
<name>A0ABU7LSW6_9PROT</name>
<dbReference type="PRINTS" id="PR00127">
    <property type="entry name" value="CLPPROTEASEP"/>
</dbReference>
<dbReference type="RefSeq" id="WP_330199679.1">
    <property type="nucleotide sequence ID" value="NZ_JAZDRP010000008.1"/>
</dbReference>
<keyword evidence="3" id="KW-0645">Protease</keyword>
<dbReference type="PIRSF" id="PIRSF001217">
    <property type="entry name" value="Protease_4_SppA"/>
    <property type="match status" value="1"/>
</dbReference>
<keyword evidence="4" id="KW-0378">Hydrolase</keyword>
<dbReference type="InterPro" id="IPR029045">
    <property type="entry name" value="ClpP/crotonase-like_dom_sf"/>
</dbReference>
<dbReference type="Gene3D" id="3.90.226.10">
    <property type="entry name" value="2-enoyl-CoA Hydratase, Chain A, domain 1"/>
    <property type="match status" value="2"/>
</dbReference>
<dbReference type="CDD" id="cd07023">
    <property type="entry name" value="S49_Sppa_N_C"/>
    <property type="match status" value="1"/>
</dbReference>
<evidence type="ECO:0000313" key="9">
    <source>
        <dbReference type="EMBL" id="MEE2527015.1"/>
    </source>
</evidence>